<organism evidence="1">
    <name type="scientific">Anguilla anguilla</name>
    <name type="common">European freshwater eel</name>
    <name type="synonym">Muraena anguilla</name>
    <dbReference type="NCBI Taxonomy" id="7936"/>
    <lineage>
        <taxon>Eukaryota</taxon>
        <taxon>Metazoa</taxon>
        <taxon>Chordata</taxon>
        <taxon>Craniata</taxon>
        <taxon>Vertebrata</taxon>
        <taxon>Euteleostomi</taxon>
        <taxon>Actinopterygii</taxon>
        <taxon>Neopterygii</taxon>
        <taxon>Teleostei</taxon>
        <taxon>Anguilliformes</taxon>
        <taxon>Anguillidae</taxon>
        <taxon>Anguilla</taxon>
    </lineage>
</organism>
<reference evidence="1" key="2">
    <citation type="journal article" date="2015" name="Fish Shellfish Immunol.">
        <title>Early steps in the European eel (Anguilla anguilla)-Vibrio vulnificus interaction in the gills: Role of the RtxA13 toxin.</title>
        <authorList>
            <person name="Callol A."/>
            <person name="Pajuelo D."/>
            <person name="Ebbesson L."/>
            <person name="Teles M."/>
            <person name="MacKenzie S."/>
            <person name="Amaro C."/>
        </authorList>
    </citation>
    <scope>NUCLEOTIDE SEQUENCE</scope>
</reference>
<name>A0A0E9VLT0_ANGAN</name>
<evidence type="ECO:0000313" key="1">
    <source>
        <dbReference type="EMBL" id="JAH78350.1"/>
    </source>
</evidence>
<protein>
    <submittedName>
        <fullName evidence="1">Uncharacterized protein</fullName>
    </submittedName>
</protein>
<dbReference type="AlphaFoldDB" id="A0A0E9VLT0"/>
<reference evidence="1" key="1">
    <citation type="submission" date="2014-11" db="EMBL/GenBank/DDBJ databases">
        <authorList>
            <person name="Amaro Gonzalez C."/>
        </authorList>
    </citation>
    <scope>NUCLEOTIDE SEQUENCE</scope>
</reference>
<sequence>MLTLTIPIQTLHTKKQVI</sequence>
<dbReference type="EMBL" id="GBXM01030227">
    <property type="protein sequence ID" value="JAH78350.1"/>
    <property type="molecule type" value="Transcribed_RNA"/>
</dbReference>
<proteinExistence type="predicted"/>
<accession>A0A0E9VLT0</accession>